<sequence>MWILSLELLLLAVLVFWCIGAFKRIKRLKNHCTQAFAPVQEQFVQIVEMMRNCARMQLLKEQVAGVFVPHAPQALLSSADVLESAVEQPGKRSIRPESVAALDVAWQSAQVAWQAYVQQCADKSEMHAEHVQEWSQRWQQLHTLQMHSLAQFNDAMAHYNQSIAQAPTCVVARLSGYRPGRSFQKDAALLMQPTA</sequence>
<reference evidence="1" key="1">
    <citation type="submission" date="2019-09" db="EMBL/GenBank/DDBJ databases">
        <title>Draft genome sequences of 48 bacterial type strains from the CCUG.</title>
        <authorList>
            <person name="Tunovic T."/>
            <person name="Pineiro-Iglesias B."/>
            <person name="Unosson C."/>
            <person name="Inganas E."/>
            <person name="Ohlen M."/>
            <person name="Cardew S."/>
            <person name="Jensie-Markopoulos S."/>
            <person name="Salva-Serra F."/>
            <person name="Jaen-Luchoro D."/>
            <person name="Karlsson R."/>
            <person name="Svensson-Stadler L."/>
            <person name="Chun J."/>
            <person name="Moore E."/>
        </authorList>
    </citation>
    <scope>NUCLEOTIDE SEQUENCE</scope>
    <source>
        <strain evidence="1">CCUG 15333</strain>
    </source>
</reference>
<name>A0A6A1R0M9_9BURK</name>
<dbReference type="EMBL" id="VZOT01000011">
    <property type="protein sequence ID" value="KAB0585677.1"/>
    <property type="molecule type" value="Genomic_DNA"/>
</dbReference>
<organism evidence="1">
    <name type="scientific">Comamonas kerstersii</name>
    <dbReference type="NCBI Taxonomy" id="225992"/>
    <lineage>
        <taxon>Bacteria</taxon>
        <taxon>Pseudomonadati</taxon>
        <taxon>Pseudomonadota</taxon>
        <taxon>Betaproteobacteria</taxon>
        <taxon>Burkholderiales</taxon>
        <taxon>Comamonadaceae</taxon>
        <taxon>Comamonas</taxon>
    </lineage>
</organism>
<accession>A0A6A1R0M9</accession>
<gene>
    <name evidence="1" type="ORF">F7P80_13165</name>
</gene>
<protein>
    <recommendedName>
        <fullName evidence="2">LemA family protein</fullName>
    </recommendedName>
</protein>
<dbReference type="Gene3D" id="1.20.1440.20">
    <property type="entry name" value="LemA-like domain"/>
    <property type="match status" value="1"/>
</dbReference>
<dbReference type="RefSeq" id="WP_151045388.1">
    <property type="nucleotide sequence ID" value="NZ_CATYED010000005.1"/>
</dbReference>
<proteinExistence type="predicted"/>
<dbReference type="AlphaFoldDB" id="A0A6A1R0M9"/>
<dbReference type="InterPro" id="IPR023353">
    <property type="entry name" value="LemA-like_dom_sf"/>
</dbReference>
<evidence type="ECO:0008006" key="2">
    <source>
        <dbReference type="Google" id="ProtNLM"/>
    </source>
</evidence>
<comment type="caution">
    <text evidence="1">The sequence shown here is derived from an EMBL/GenBank/DDBJ whole genome shotgun (WGS) entry which is preliminary data.</text>
</comment>
<evidence type="ECO:0000313" key="1">
    <source>
        <dbReference type="EMBL" id="KAB0585677.1"/>
    </source>
</evidence>